<dbReference type="Proteomes" id="UP000054324">
    <property type="component" value="Unassembled WGS sequence"/>
</dbReference>
<gene>
    <name evidence="2" type="ORF">T265_01165</name>
</gene>
<feature type="domain" description="DUF4209" evidence="1">
    <location>
        <begin position="132"/>
        <end position="196"/>
    </location>
</feature>
<protein>
    <recommendedName>
        <fullName evidence="1">DUF4209 domain-containing protein</fullName>
    </recommendedName>
</protein>
<dbReference type="RefSeq" id="XP_009163390.1">
    <property type="nucleotide sequence ID" value="XM_009165126.1"/>
</dbReference>
<dbReference type="KEGG" id="ovi:T265_01165"/>
<dbReference type="GeneID" id="20315353"/>
<dbReference type="InterPro" id="IPR025209">
    <property type="entry name" value="DUF4209"/>
</dbReference>
<proteinExistence type="predicted"/>
<evidence type="ECO:0000313" key="2">
    <source>
        <dbReference type="EMBL" id="KER32879.1"/>
    </source>
</evidence>
<sequence>MAYMENFLSDNARALLTIPYLASHPGKNEHGDFLIDFEKLPDAVVTPLSRCQFSEALSEVSPLILSSTASFATFTTVDLARSQFHLFEWLSDPVEFLELHTRLSRENVVEKVLLLQRLTALIEGSLSGLHWTLNPKCPNTMKDLLMSLTLENMCGKKCLLLFRLFFGPVNSMNLRNLIWHGFISPSVARHCNASLLPFIFVLILSLGKRLACQKLPDERKPSRISSLCSLSVEHFPWSCDSDQQLSKATHSHPVSSCPSVEYFSHLDTLFDGPEPRYLDALCLSLICLSIILRCEFAAAVGAPELCQSAEHRFFLTLDSILEFKTDTVLGRPVTQDQFSQFSARCGDLRGLAVLLDVLCSENGPRLKDRISHGEFFIRRYPVIHQTALTWDGIDDRFKCSAILMRACLLAILSAQTLTPPLPTYHQLPTDWLSSYQLEFHPTAQFARNWLHLANRLSEFLDHPEILYTEIFNYDRFESLTNQWFPNQTCDIKGPSFPYLMTNLWELAGSWSFSSSDRPSVWSSKPAALLVRLNQLLILYTLISDSLCDILMKLKFAGASELVSSRKHATFERMRSTFPAIHNLLTFVHKFSACAWHCWIDGSLIGSSRIEVRQRYSVDLKSRAKLVDCLQRTGEKLTMWIGKSKWELILPFLESVKYPSPHTSSLL</sequence>
<dbReference type="InterPro" id="IPR039635">
    <property type="entry name" value="ERMARD"/>
</dbReference>
<accession>A0A075AJ72</accession>
<dbReference type="PANTHER" id="PTHR31701">
    <property type="entry name" value="ENDOPLASMIC RETICULUM MEMBRANE-ASSOCIATED RNA DEGRADATION PROTEIN"/>
    <property type="match status" value="1"/>
</dbReference>
<evidence type="ECO:0000313" key="3">
    <source>
        <dbReference type="Proteomes" id="UP000054324"/>
    </source>
</evidence>
<dbReference type="OrthoDB" id="49386at2759"/>
<keyword evidence="3" id="KW-1185">Reference proteome</keyword>
<evidence type="ECO:0000259" key="1">
    <source>
        <dbReference type="Pfam" id="PF13910"/>
    </source>
</evidence>
<name>A0A075AJ72_OPIVI</name>
<reference evidence="2 3" key="1">
    <citation type="submission" date="2013-11" db="EMBL/GenBank/DDBJ databases">
        <title>Opisthorchis viverrini - life in the bile duct.</title>
        <authorList>
            <person name="Young N.D."/>
            <person name="Nagarajan N."/>
            <person name="Lin S.J."/>
            <person name="Korhonen P.K."/>
            <person name="Jex A.R."/>
            <person name="Hall R.S."/>
            <person name="Safavi-Hemami H."/>
            <person name="Kaewkong W."/>
            <person name="Bertrand D."/>
            <person name="Gao S."/>
            <person name="Seet Q."/>
            <person name="Wongkham S."/>
            <person name="Teh B.T."/>
            <person name="Wongkham C."/>
            <person name="Intapan P.M."/>
            <person name="Maleewong W."/>
            <person name="Yang X."/>
            <person name="Hu M."/>
            <person name="Wang Z."/>
            <person name="Hofmann A."/>
            <person name="Sternberg P.W."/>
            <person name="Tan P."/>
            <person name="Wang J."/>
            <person name="Gasser R.B."/>
        </authorList>
    </citation>
    <scope>NUCLEOTIDE SEQUENCE [LARGE SCALE GENOMIC DNA]</scope>
</reference>
<dbReference type="STRING" id="6198.A0A075AJ72"/>
<dbReference type="PANTHER" id="PTHR31701:SF2">
    <property type="entry name" value="ENDOPLASMIC RETICULUM MEMBRANE-ASSOCIATED RNA DEGRADATION PROTEIN"/>
    <property type="match status" value="1"/>
</dbReference>
<dbReference type="AlphaFoldDB" id="A0A075AJ72"/>
<organism evidence="2 3">
    <name type="scientific">Opisthorchis viverrini</name>
    <name type="common">Southeast Asian liver fluke</name>
    <dbReference type="NCBI Taxonomy" id="6198"/>
    <lineage>
        <taxon>Eukaryota</taxon>
        <taxon>Metazoa</taxon>
        <taxon>Spiralia</taxon>
        <taxon>Lophotrochozoa</taxon>
        <taxon>Platyhelminthes</taxon>
        <taxon>Trematoda</taxon>
        <taxon>Digenea</taxon>
        <taxon>Opisthorchiida</taxon>
        <taxon>Opisthorchiata</taxon>
        <taxon>Opisthorchiidae</taxon>
        <taxon>Opisthorchis</taxon>
    </lineage>
</organism>
<dbReference type="CTD" id="20315353"/>
<dbReference type="Pfam" id="PF13910">
    <property type="entry name" value="DUF4209"/>
    <property type="match status" value="1"/>
</dbReference>
<dbReference type="EMBL" id="KL596630">
    <property type="protein sequence ID" value="KER32879.1"/>
    <property type="molecule type" value="Genomic_DNA"/>
</dbReference>